<feature type="compositionally biased region" description="Polar residues" evidence="1">
    <location>
        <begin position="35"/>
        <end position="44"/>
    </location>
</feature>
<dbReference type="EMBL" id="JACCJB010000006">
    <property type="protein sequence ID" value="KAF6226542.1"/>
    <property type="molecule type" value="Genomic_DNA"/>
</dbReference>
<dbReference type="AlphaFoldDB" id="A0A8H6CN96"/>
<organism evidence="3 4">
    <name type="scientific">Letharia lupina</name>
    <dbReference type="NCBI Taxonomy" id="560253"/>
    <lineage>
        <taxon>Eukaryota</taxon>
        <taxon>Fungi</taxon>
        <taxon>Dikarya</taxon>
        <taxon>Ascomycota</taxon>
        <taxon>Pezizomycotina</taxon>
        <taxon>Lecanoromycetes</taxon>
        <taxon>OSLEUM clade</taxon>
        <taxon>Lecanoromycetidae</taxon>
        <taxon>Lecanorales</taxon>
        <taxon>Lecanorineae</taxon>
        <taxon>Parmeliaceae</taxon>
        <taxon>Letharia</taxon>
    </lineage>
</organism>
<evidence type="ECO:0000256" key="1">
    <source>
        <dbReference type="SAM" id="MobiDB-lite"/>
    </source>
</evidence>
<feature type="compositionally biased region" description="Low complexity" evidence="1">
    <location>
        <begin position="563"/>
        <end position="599"/>
    </location>
</feature>
<evidence type="ECO:0000313" key="4">
    <source>
        <dbReference type="Proteomes" id="UP000593566"/>
    </source>
</evidence>
<proteinExistence type="predicted"/>
<dbReference type="RefSeq" id="XP_037155095.1">
    <property type="nucleotide sequence ID" value="XM_037300269.1"/>
</dbReference>
<gene>
    <name evidence="3" type="ORF">HO133_009408</name>
</gene>
<dbReference type="Proteomes" id="UP000593566">
    <property type="component" value="Unassembled WGS sequence"/>
</dbReference>
<evidence type="ECO:0000259" key="2">
    <source>
        <dbReference type="Pfam" id="PF24616"/>
    </source>
</evidence>
<dbReference type="Pfam" id="PF24616">
    <property type="entry name" value="DUF7624"/>
    <property type="match status" value="1"/>
</dbReference>
<keyword evidence="4" id="KW-1185">Reference proteome</keyword>
<sequence length="886" mass="99057">MALKSPMLPSPDRNLMSAFSPYSESPTSPAPFRSPITSTHSRPLSNEHARSLHPPNQSSPLASSPSDIPDPSPIATSSNGTDTTDIDDTGIENEDLDPTPMPPEPPAPLRSTEPALKLETANAASDARKPRSDDDEQPSSVIHAPQGFDAFHRQSPPSLHRSMPTSSQASDIVIVPPPEDNGGDKKFSSSPSSPPPLQTSIAPITRDWSATPRAQTRPEAEAQTLEPKKPNNTSRSSSRSSNLEDIPEALDTEINDDLTPNHHTSLFDHTVERFQETADEVAALKIALSECWTLCNTLAGLSYIHRERIFSDERSHFSFSAKGDMQEQAWKSCWKLCQKLYETRDEEIATQVRPTLDLCRDFCQCLFEVRRRDNDVADSVLRVSFELNNHLYNTHDRTLPEAFRERTLDFYITLCHRLMKQRSDLARETDSLLEACWSLAEMLFSLRQNKREGKPADEELLGSAVQACWELCDLFREGWTQIRPDRGTPRPSQTTFTQAFQQAKQSQVAASFAHVPDSYYESEEEDFGRANPETPTTVFEDTVQDSPDEGPVPNILVLGPSDQNNRQQPGQHQPQWSSSSSNLSGYSQSSGRTTSSTSTIINPASGQPNAEDARLTCLKLLIVKAAANTGFQRSSPTTLASFVKSVPSNSFGTQPWQSQLLQDYKKAVASDPALRSPGPVRRARAADVARSQLEAPRVTTGMEVTDLRNDILTRLPHYLECLDDRYATIQTCRRFCHTGANTKATFPAFFARRYEDGCIPVPCDLLTAGSARQVADWAAKSQRNRQELWDAILMECDEGHLKLGVEIARRRHWMRNRVYHYEWDGNDVTWSGLDIMGDTPRMLRDHFDTQPGHEDVGEEETKRRCSLFLRGHHGPSRPRHFAIPVT</sequence>
<name>A0A8H6CN96_9LECA</name>
<feature type="compositionally biased region" description="Pro residues" evidence="1">
    <location>
        <begin position="99"/>
        <end position="108"/>
    </location>
</feature>
<comment type="caution">
    <text evidence="3">The sequence shown here is derived from an EMBL/GenBank/DDBJ whole genome shotgun (WGS) entry which is preliminary data.</text>
</comment>
<dbReference type="PANTHER" id="PTHR24216:SF65">
    <property type="entry name" value="PAXILLIN-LIKE PROTEIN 1"/>
    <property type="match status" value="1"/>
</dbReference>
<feature type="compositionally biased region" description="Acidic residues" evidence="1">
    <location>
        <begin position="84"/>
        <end position="97"/>
    </location>
</feature>
<feature type="region of interest" description="Disordered" evidence="1">
    <location>
        <begin position="519"/>
        <end position="609"/>
    </location>
</feature>
<dbReference type="PANTHER" id="PTHR24216">
    <property type="entry name" value="PAXILLIN-RELATED"/>
    <property type="match status" value="1"/>
</dbReference>
<feature type="region of interest" description="Disordered" evidence="1">
    <location>
        <begin position="1"/>
        <end position="245"/>
    </location>
</feature>
<feature type="compositionally biased region" description="Low complexity" evidence="1">
    <location>
        <begin position="54"/>
        <end position="83"/>
    </location>
</feature>
<feature type="domain" description="DUF7624" evidence="2">
    <location>
        <begin position="608"/>
        <end position="691"/>
    </location>
</feature>
<dbReference type="GeneID" id="59337803"/>
<dbReference type="InterPro" id="IPR056041">
    <property type="entry name" value="DUF7624"/>
</dbReference>
<evidence type="ECO:0000313" key="3">
    <source>
        <dbReference type="EMBL" id="KAF6226542.1"/>
    </source>
</evidence>
<accession>A0A8H6CN96</accession>
<reference evidence="3 4" key="1">
    <citation type="journal article" date="2020" name="Genomics">
        <title>Complete, high-quality genomes from long-read metagenomic sequencing of two wolf lichen thalli reveals enigmatic genome architecture.</title>
        <authorList>
            <person name="McKenzie S.K."/>
            <person name="Walston R.F."/>
            <person name="Allen J.L."/>
        </authorList>
    </citation>
    <scope>NUCLEOTIDE SEQUENCE [LARGE SCALE GENOMIC DNA]</scope>
    <source>
        <strain evidence="3">WasteWater1</strain>
    </source>
</reference>
<protein>
    <recommendedName>
        <fullName evidence="2">DUF7624 domain-containing protein</fullName>
    </recommendedName>
</protein>